<protein>
    <submittedName>
        <fullName evidence="1">Phage tail protein</fullName>
    </submittedName>
</protein>
<gene>
    <name evidence="1" type="ORF">GP954_08500</name>
</gene>
<reference evidence="1 2" key="1">
    <citation type="submission" date="2019-12" db="EMBL/GenBank/DDBJ databases">
        <title>Enteriobacteria Tanzani isolates_8377-8380.</title>
        <authorList>
            <person name="Subbiah M."/>
            <person name="Call D."/>
        </authorList>
    </citation>
    <scope>NUCLEOTIDE SEQUENCE [LARGE SCALE GENOMIC DNA]</scope>
    <source>
        <strain evidence="1 2">8378wC7</strain>
    </source>
</reference>
<sequence>MIYTHEMLCEARRALHELMIGRAVASVSKNGRQVQYSRATINELRRYIEEIESALGISGRRRGPAGVRL</sequence>
<dbReference type="Gene3D" id="3.30.1580.10">
    <property type="entry name" value="Head-to-tail joining protein W"/>
    <property type="match status" value="1"/>
</dbReference>
<name>A0A6L7CHK9_ECOLX</name>
<dbReference type="RefSeq" id="WP_021562180.1">
    <property type="nucleotide sequence ID" value="NZ_BFVS01000026.1"/>
</dbReference>
<dbReference type="InterPro" id="IPR036626">
    <property type="entry name" value="GpW_sf"/>
</dbReference>
<dbReference type="InterPro" id="IPR004174">
    <property type="entry name" value="GpW"/>
</dbReference>
<accession>A0A6L7CHK9</accession>
<comment type="caution">
    <text evidence="1">The sequence shown here is derived from an EMBL/GenBank/DDBJ whole genome shotgun (WGS) entry which is preliminary data.</text>
</comment>
<dbReference type="GO" id="GO:0019058">
    <property type="term" value="P:viral life cycle"/>
    <property type="evidence" value="ECO:0007669"/>
    <property type="project" value="InterPro"/>
</dbReference>
<proteinExistence type="predicted"/>
<dbReference type="Pfam" id="PF02831">
    <property type="entry name" value="gpW"/>
    <property type="match status" value="1"/>
</dbReference>
<dbReference type="Proteomes" id="UP000480485">
    <property type="component" value="Unassembled WGS sequence"/>
</dbReference>
<dbReference type="SUPFAM" id="SSF64210">
    <property type="entry name" value="Head-to-tail joining protein W, gpW"/>
    <property type="match status" value="1"/>
</dbReference>
<evidence type="ECO:0000313" key="1">
    <source>
        <dbReference type="EMBL" id="MWT85208.1"/>
    </source>
</evidence>
<dbReference type="AlphaFoldDB" id="A0A6L7CHK9"/>
<organism evidence="1 2">
    <name type="scientific">Escherichia coli</name>
    <dbReference type="NCBI Taxonomy" id="562"/>
    <lineage>
        <taxon>Bacteria</taxon>
        <taxon>Pseudomonadati</taxon>
        <taxon>Pseudomonadota</taxon>
        <taxon>Gammaproteobacteria</taxon>
        <taxon>Enterobacterales</taxon>
        <taxon>Enterobacteriaceae</taxon>
        <taxon>Escherichia</taxon>
    </lineage>
</organism>
<evidence type="ECO:0000313" key="2">
    <source>
        <dbReference type="Proteomes" id="UP000480485"/>
    </source>
</evidence>
<dbReference type="EMBL" id="WTRN01000090">
    <property type="protein sequence ID" value="MWT85208.1"/>
    <property type="molecule type" value="Genomic_DNA"/>
</dbReference>
<dbReference type="NCBIfam" id="NF047331">
    <property type="entry name" value="phage_HTJ"/>
    <property type="match status" value="1"/>
</dbReference>